<evidence type="ECO:0000313" key="2">
    <source>
        <dbReference type="Proteomes" id="UP000237000"/>
    </source>
</evidence>
<accession>A0A2P5E6E9</accession>
<organism evidence="1 2">
    <name type="scientific">Trema orientale</name>
    <name type="common">Charcoal tree</name>
    <name type="synonym">Celtis orientalis</name>
    <dbReference type="NCBI Taxonomy" id="63057"/>
    <lineage>
        <taxon>Eukaryota</taxon>
        <taxon>Viridiplantae</taxon>
        <taxon>Streptophyta</taxon>
        <taxon>Embryophyta</taxon>
        <taxon>Tracheophyta</taxon>
        <taxon>Spermatophyta</taxon>
        <taxon>Magnoliopsida</taxon>
        <taxon>eudicotyledons</taxon>
        <taxon>Gunneridae</taxon>
        <taxon>Pentapetalae</taxon>
        <taxon>rosids</taxon>
        <taxon>fabids</taxon>
        <taxon>Rosales</taxon>
        <taxon>Cannabaceae</taxon>
        <taxon>Trema</taxon>
    </lineage>
</organism>
<gene>
    <name evidence="1" type="ORF">TorRG33x02_230870</name>
</gene>
<dbReference type="Proteomes" id="UP000237000">
    <property type="component" value="Unassembled WGS sequence"/>
</dbReference>
<dbReference type="AlphaFoldDB" id="A0A2P5E6E9"/>
<keyword evidence="2" id="KW-1185">Reference proteome</keyword>
<protein>
    <submittedName>
        <fullName evidence="1">Uncharacterized protein</fullName>
    </submittedName>
</protein>
<dbReference type="EMBL" id="JXTC01000224">
    <property type="protein sequence ID" value="PON81128.1"/>
    <property type="molecule type" value="Genomic_DNA"/>
</dbReference>
<proteinExistence type="predicted"/>
<dbReference type="InParanoid" id="A0A2P5E6E9"/>
<name>A0A2P5E6E9_TREOI</name>
<reference evidence="2" key="1">
    <citation type="submission" date="2016-06" db="EMBL/GenBank/DDBJ databases">
        <title>Parallel loss of symbiosis genes in relatives of nitrogen-fixing non-legume Parasponia.</title>
        <authorList>
            <person name="Van Velzen R."/>
            <person name="Holmer R."/>
            <person name="Bu F."/>
            <person name="Rutten L."/>
            <person name="Van Zeijl A."/>
            <person name="Liu W."/>
            <person name="Santuari L."/>
            <person name="Cao Q."/>
            <person name="Sharma T."/>
            <person name="Shen D."/>
            <person name="Roswanjaya Y."/>
            <person name="Wardhani T."/>
            <person name="Kalhor M.S."/>
            <person name="Jansen J."/>
            <person name="Van den Hoogen J."/>
            <person name="Gungor B."/>
            <person name="Hartog M."/>
            <person name="Hontelez J."/>
            <person name="Verver J."/>
            <person name="Yang W.-C."/>
            <person name="Schijlen E."/>
            <person name="Repin R."/>
            <person name="Schilthuizen M."/>
            <person name="Schranz E."/>
            <person name="Heidstra R."/>
            <person name="Miyata K."/>
            <person name="Fedorova E."/>
            <person name="Kohlen W."/>
            <person name="Bisseling T."/>
            <person name="Smit S."/>
            <person name="Geurts R."/>
        </authorList>
    </citation>
    <scope>NUCLEOTIDE SEQUENCE [LARGE SCALE GENOMIC DNA]</scope>
    <source>
        <strain evidence="2">cv. RG33-2</strain>
    </source>
</reference>
<sequence>MNRPTMDYYVLAHGSTYPGPRAGPARSTYRVANSMGLGYPFSSVGRPGPRKHSVGPAWPVAYDRPAKYGSGGLLLHL</sequence>
<comment type="caution">
    <text evidence="1">The sequence shown here is derived from an EMBL/GenBank/DDBJ whole genome shotgun (WGS) entry which is preliminary data.</text>
</comment>
<evidence type="ECO:0000313" key="1">
    <source>
        <dbReference type="EMBL" id="PON81128.1"/>
    </source>
</evidence>